<dbReference type="Proteomes" id="UP000198598">
    <property type="component" value="Unassembled WGS sequence"/>
</dbReference>
<gene>
    <name evidence="2" type="ORF">SAMN05216167_103595</name>
</gene>
<dbReference type="RefSeq" id="WP_093826214.1">
    <property type="nucleotide sequence ID" value="NZ_FOLQ01000003.1"/>
</dbReference>
<dbReference type="STRING" id="662367.SAMN05216167_103595"/>
<feature type="coiled-coil region" evidence="1">
    <location>
        <begin position="81"/>
        <end position="108"/>
    </location>
</feature>
<reference evidence="2 3" key="1">
    <citation type="submission" date="2016-10" db="EMBL/GenBank/DDBJ databases">
        <authorList>
            <person name="de Groot N.N."/>
        </authorList>
    </citation>
    <scope>NUCLEOTIDE SEQUENCE [LARGE SCALE GENOMIC DNA]</scope>
    <source>
        <strain evidence="2 3">DSM 26130</strain>
    </source>
</reference>
<dbReference type="EMBL" id="FOLQ01000003">
    <property type="protein sequence ID" value="SFD16828.1"/>
    <property type="molecule type" value="Genomic_DNA"/>
</dbReference>
<accession>A0A1I1QAF5</accession>
<feature type="coiled-coil region" evidence="1">
    <location>
        <begin position="159"/>
        <end position="193"/>
    </location>
</feature>
<organism evidence="2 3">
    <name type="scientific">Spirosoma endophyticum</name>
    <dbReference type="NCBI Taxonomy" id="662367"/>
    <lineage>
        <taxon>Bacteria</taxon>
        <taxon>Pseudomonadati</taxon>
        <taxon>Bacteroidota</taxon>
        <taxon>Cytophagia</taxon>
        <taxon>Cytophagales</taxon>
        <taxon>Cytophagaceae</taxon>
        <taxon>Spirosoma</taxon>
    </lineage>
</organism>
<proteinExistence type="predicted"/>
<sequence length="554" mass="62954">MLESKSRNARNLLDILKGFTQWEEALPLLDDIRVNKTTIPTDFPTSPTDINNATSLHRKRNDLILAEQIAITNANEAKVAYAAALGEAIKLEDELNGLQKQVDEVNRTHLAANLWRYRIQLRNTQHKTRDWLKENSGDIPAELIDTHYVEINNADGRLSEDLTRQLITAELNLKAEQKELTDTKLKLVDLQKIEEEAQANFKKLPLVEAEELNIIPTHIEVQEKENEYEILFRELVKEFLSSDEIAKYRPADDLLTFMQEVLPDEVRGVIHSTNEGQERLQSALRSINESTREIARLKLVELGQLISDVRDAYDVFAKEVGELQKYFRREKTEITGGFRPYIATRPVTAYPVEWLDEFQRIAAEPETVRQLANLDSIESILFRAYIQKGGTDPKRTIPKLLDPLSYLKLEFEMKNDDGHINDGSSGQTFMAAALLNIARLSVIGRSGGPHTASRGLRFMAIDEVDSLGSNYTTLLELAHKENFQVISLSVRPLVYETGTEQRLYFLHLGRNRTLRQNLPPVMLSKGELISVPTERFAPIPNPTLFDPLPPDVAA</sequence>
<evidence type="ECO:0000313" key="3">
    <source>
        <dbReference type="Proteomes" id="UP000198598"/>
    </source>
</evidence>
<dbReference type="OrthoDB" id="603257at2"/>
<evidence type="ECO:0000256" key="1">
    <source>
        <dbReference type="SAM" id="Coils"/>
    </source>
</evidence>
<name>A0A1I1QAF5_9BACT</name>
<protein>
    <submittedName>
        <fullName evidence="2">Uncharacterized protein</fullName>
    </submittedName>
</protein>
<dbReference type="AlphaFoldDB" id="A0A1I1QAF5"/>
<evidence type="ECO:0000313" key="2">
    <source>
        <dbReference type="EMBL" id="SFD16828.1"/>
    </source>
</evidence>
<keyword evidence="3" id="KW-1185">Reference proteome</keyword>
<keyword evidence="1" id="KW-0175">Coiled coil</keyword>